<evidence type="ECO:0000256" key="4">
    <source>
        <dbReference type="ARBA" id="ARBA00022801"/>
    </source>
</evidence>
<evidence type="ECO:0000313" key="12">
    <source>
        <dbReference type="Proteomes" id="UP000030665"/>
    </source>
</evidence>
<proteinExistence type="inferred from homology"/>
<evidence type="ECO:0000256" key="1">
    <source>
        <dbReference type="ARBA" id="ARBA00005860"/>
    </source>
</evidence>
<dbReference type="PANTHER" id="PTHR10942">
    <property type="entry name" value="LEISHMANOLYSIN-LIKE PEPTIDASE"/>
    <property type="match status" value="1"/>
</dbReference>
<dbReference type="Gene3D" id="3.90.132.10">
    <property type="entry name" value="Leishmanolysin , domain 2"/>
    <property type="match status" value="1"/>
</dbReference>
<evidence type="ECO:0000256" key="8">
    <source>
        <dbReference type="PIRSR" id="PIRSR601577-1"/>
    </source>
</evidence>
<dbReference type="PANTHER" id="PTHR10942:SF0">
    <property type="entry name" value="LEISHMANOLYSIN-LIKE PEPTIDASE"/>
    <property type="match status" value="1"/>
</dbReference>
<keyword evidence="5 9" id="KW-0862">Zinc</keyword>
<reference evidence="11" key="1">
    <citation type="submission" date="2014-01" db="EMBL/GenBank/DDBJ databases">
        <authorList>
            <person name="Aslett M."/>
        </authorList>
    </citation>
    <scope>NUCLEOTIDE SEQUENCE</scope>
</reference>
<evidence type="ECO:0000256" key="10">
    <source>
        <dbReference type="RuleBase" id="RU366077"/>
    </source>
</evidence>
<keyword evidence="4 10" id="KW-0378">Hydrolase</keyword>
<dbReference type="OrthoDB" id="527990at2759"/>
<dbReference type="Gene3D" id="2.30.34.10">
    <property type="entry name" value="Leishmanolysin domain 4"/>
    <property type="match status" value="1"/>
</dbReference>
<reference evidence="11" key="2">
    <citation type="submission" date="2014-03" db="EMBL/GenBank/DDBJ databases">
        <title>The whipworm genome and dual-species transcriptomics of an intimate host-pathogen interaction.</title>
        <authorList>
            <person name="Foth B.J."/>
            <person name="Tsai I.J."/>
            <person name="Reid A.J."/>
            <person name="Bancroft A.J."/>
            <person name="Nichol S."/>
            <person name="Tracey A."/>
            <person name="Holroyd N."/>
            <person name="Cotton J.A."/>
            <person name="Stanley E.J."/>
            <person name="Zarowiecki M."/>
            <person name="Liu J.Z."/>
            <person name="Huckvale T."/>
            <person name="Cooper P.J."/>
            <person name="Grencis R.K."/>
            <person name="Berriman M."/>
        </authorList>
    </citation>
    <scope>NUCLEOTIDE SEQUENCE [LARGE SCALE GENOMIC DNA]</scope>
</reference>
<organism evidence="11 12">
    <name type="scientific">Trichuris trichiura</name>
    <name type="common">Whipworm</name>
    <name type="synonym">Trichocephalus trichiurus</name>
    <dbReference type="NCBI Taxonomy" id="36087"/>
    <lineage>
        <taxon>Eukaryota</taxon>
        <taxon>Metazoa</taxon>
        <taxon>Ecdysozoa</taxon>
        <taxon>Nematoda</taxon>
        <taxon>Enoplea</taxon>
        <taxon>Dorylaimia</taxon>
        <taxon>Trichinellida</taxon>
        <taxon>Trichuridae</taxon>
        <taxon>Trichuris</taxon>
    </lineage>
</organism>
<keyword evidence="6 9" id="KW-0482">Metalloprotease</keyword>
<dbReference type="Gene3D" id="2.10.55.10">
    <property type="entry name" value="Leishmanolysin domain 3"/>
    <property type="match status" value="1"/>
</dbReference>
<evidence type="ECO:0000256" key="9">
    <source>
        <dbReference type="PIRSR" id="PIRSR601577-2"/>
    </source>
</evidence>
<dbReference type="Proteomes" id="UP000030665">
    <property type="component" value="Unassembled WGS sequence"/>
</dbReference>
<dbReference type="STRING" id="36087.A0A077Z9U2"/>
<evidence type="ECO:0000256" key="6">
    <source>
        <dbReference type="ARBA" id="ARBA00023049"/>
    </source>
</evidence>
<feature type="signal peptide" evidence="10">
    <location>
        <begin position="1"/>
        <end position="22"/>
    </location>
</feature>
<dbReference type="GO" id="GO:0016020">
    <property type="term" value="C:membrane"/>
    <property type="evidence" value="ECO:0007669"/>
    <property type="project" value="InterPro"/>
</dbReference>
<dbReference type="FunFam" id="3.90.132.10:FF:000001">
    <property type="entry name" value="leishmanolysin-like peptidase isoform X2"/>
    <property type="match status" value="1"/>
</dbReference>
<sequence length="681" mass="77471">MVTAAILFTALVFCVTIDGARSFHCSYEPPKPEEASATSVRSAKCSPILYFQILTSVVQKRPPFIRHRRSKKRFHSLRITPYFDSSVKTLPSEKRNFVETNVNHACQFWQTALSVRRLASPLLLDRRCVEATVRKNGATCCKQKCQDVTFCGEASVPEEHLKPCRLYYPTVDSCVGAAFDHKVGISNTDFILYVSSLNSERCRHKENVAYAAHCQMEFEFNRPIAGYMNICPHSVSAEEKDHEVLFSTMKHEILHALGFSAALFAYFRDSNGNPLTLRDDSGNPVYFDPTHGFFMPSERVVKTVVRRDWFTRFGRRNHTIKMMVTERVRREVRRHFNCSLLEGAELENQGSNGTVYGHWEKRLFENEAMTGTHTQNPVYSRITLALMEDTGWYKANYSVAEHLDWGFNLGCDFAMKNCGEWIHAAKQRNSSPWPYCTEVKLKSGWRDMKTSCNSNRDSLALCHLVEYVNDLPEDYQYFDHLNNVDPSEVGKYGGSVEIADFCPFLQEFEWRKGPFETYKDSRCGLASNMPDEQYNGALEQYGPNSACFDLGSVWTQRNCKVNRAYPHHGAACYEYSCVDGRLWLHLLNGTSRYPCYEVGQHIHVRRSVAGWYHEGSIVCPSCESLCKADNFTCLKEPNPPSVLSDPPVRIRCGCATLFACGEFLIVLSLVSLLVGATACNF</sequence>
<dbReference type="Gene3D" id="3.10.170.20">
    <property type="match status" value="1"/>
</dbReference>
<dbReference type="GO" id="GO:0005737">
    <property type="term" value="C:cytoplasm"/>
    <property type="evidence" value="ECO:0007669"/>
    <property type="project" value="TreeGrafter"/>
</dbReference>
<dbReference type="AlphaFoldDB" id="A0A077Z9U2"/>
<evidence type="ECO:0000313" key="11">
    <source>
        <dbReference type="EMBL" id="CDW55470.1"/>
    </source>
</evidence>
<evidence type="ECO:0000256" key="7">
    <source>
        <dbReference type="ARBA" id="ARBA00039717"/>
    </source>
</evidence>
<evidence type="ECO:0000256" key="5">
    <source>
        <dbReference type="ARBA" id="ARBA00022833"/>
    </source>
</evidence>
<comment type="similarity">
    <text evidence="1 10">Belongs to the peptidase M8 family.</text>
</comment>
<feature type="active site" evidence="8">
    <location>
        <position position="252"/>
    </location>
</feature>
<dbReference type="SUPFAM" id="SSF55486">
    <property type="entry name" value="Metalloproteases ('zincins'), catalytic domain"/>
    <property type="match status" value="1"/>
</dbReference>
<dbReference type="EMBL" id="HG805956">
    <property type="protein sequence ID" value="CDW55470.1"/>
    <property type="molecule type" value="Genomic_DNA"/>
</dbReference>
<keyword evidence="2 10" id="KW-0645">Protease</keyword>
<protein>
    <recommendedName>
        <fullName evidence="7 10">Leishmanolysin-like peptidase</fullName>
        <ecNumber evidence="10">3.4.24.-</ecNumber>
    </recommendedName>
</protein>
<accession>A0A077Z9U2</accession>
<dbReference type="EC" id="3.4.24.-" evidence="10"/>
<gene>
    <name evidence="11" type="ORF">TTRE_0000374201</name>
</gene>
<dbReference type="GO" id="GO:0046872">
    <property type="term" value="F:metal ion binding"/>
    <property type="evidence" value="ECO:0007669"/>
    <property type="project" value="UniProtKB-KW"/>
</dbReference>
<feature type="binding site" evidence="9">
    <location>
        <position position="251"/>
    </location>
    <ligand>
        <name>Zn(2+)</name>
        <dbReference type="ChEBI" id="CHEBI:29105"/>
        <note>catalytic</note>
    </ligand>
</feature>
<dbReference type="Pfam" id="PF01457">
    <property type="entry name" value="Peptidase_M8"/>
    <property type="match status" value="2"/>
</dbReference>
<keyword evidence="10" id="KW-0732">Signal</keyword>
<feature type="binding site" evidence="9">
    <location>
        <position position="358"/>
    </location>
    <ligand>
        <name>Zn(2+)</name>
        <dbReference type="ChEBI" id="CHEBI:29105"/>
        <note>catalytic</note>
    </ligand>
</feature>
<feature type="chain" id="PRO_5023970628" description="Leishmanolysin-like peptidase" evidence="10">
    <location>
        <begin position="23"/>
        <end position="681"/>
    </location>
</feature>
<comment type="cofactor">
    <cofactor evidence="9 10">
        <name>Zn(2+)</name>
        <dbReference type="ChEBI" id="CHEBI:29105"/>
    </cofactor>
    <text evidence="9 10">Binds 1 zinc ion per subunit.</text>
</comment>
<dbReference type="GO" id="GO:0004222">
    <property type="term" value="F:metalloendopeptidase activity"/>
    <property type="evidence" value="ECO:0007669"/>
    <property type="project" value="UniProtKB-UniRule"/>
</dbReference>
<keyword evidence="12" id="KW-1185">Reference proteome</keyword>
<dbReference type="GO" id="GO:0006508">
    <property type="term" value="P:proteolysis"/>
    <property type="evidence" value="ECO:0007669"/>
    <property type="project" value="UniProtKB-KW"/>
</dbReference>
<evidence type="ECO:0000256" key="3">
    <source>
        <dbReference type="ARBA" id="ARBA00022723"/>
    </source>
</evidence>
<feature type="binding site" evidence="9">
    <location>
        <position position="255"/>
    </location>
    <ligand>
        <name>Zn(2+)</name>
        <dbReference type="ChEBI" id="CHEBI:29105"/>
        <note>catalytic</note>
    </ligand>
</feature>
<dbReference type="GO" id="GO:0007155">
    <property type="term" value="P:cell adhesion"/>
    <property type="evidence" value="ECO:0007669"/>
    <property type="project" value="InterPro"/>
</dbReference>
<name>A0A077Z9U2_TRITR</name>
<evidence type="ECO:0000256" key="2">
    <source>
        <dbReference type="ARBA" id="ARBA00022670"/>
    </source>
</evidence>
<keyword evidence="3 9" id="KW-0479">Metal-binding</keyword>
<dbReference type="InterPro" id="IPR001577">
    <property type="entry name" value="Peptidase_M8"/>
</dbReference>